<proteinExistence type="predicted"/>
<accession>A0A328YTH8</accession>
<dbReference type="EMBL" id="QLSZ01000003">
    <property type="protein sequence ID" value="RAR73857.1"/>
    <property type="molecule type" value="Genomic_DNA"/>
</dbReference>
<dbReference type="OrthoDB" id="1397991at2"/>
<keyword evidence="2" id="KW-1185">Reference proteome</keyword>
<gene>
    <name evidence="1" type="ORF">CLV55_103176</name>
</gene>
<protein>
    <submittedName>
        <fullName evidence="1">Uncharacterized protein</fullName>
    </submittedName>
</protein>
<evidence type="ECO:0000313" key="2">
    <source>
        <dbReference type="Proteomes" id="UP000248840"/>
    </source>
</evidence>
<comment type="caution">
    <text evidence="1">The sequence shown here is derived from an EMBL/GenBank/DDBJ whole genome shotgun (WGS) entry which is preliminary data.</text>
</comment>
<organism evidence="1 2">
    <name type="scientific">Flavobacterium aciduliphilum</name>
    <dbReference type="NCBI Taxonomy" id="1101402"/>
    <lineage>
        <taxon>Bacteria</taxon>
        <taxon>Pseudomonadati</taxon>
        <taxon>Bacteroidota</taxon>
        <taxon>Flavobacteriia</taxon>
        <taxon>Flavobacteriales</taxon>
        <taxon>Flavobacteriaceae</taxon>
        <taxon>Flavobacterium</taxon>
    </lineage>
</organism>
<sequence length="927" mass="108778">MRVITLLRELNISLERLQSYETSLATDFKFKVVNQFVPDDIYQQIILIHQNQPISQPKKREILVFTSDDNYRFNAKIKWYYNKQTDGEYGFIEKSGLPDIYFSGEHFLYSDPKNLKPNDEVVVTIAKQDIDDRKDAIKAISVNSLWEEKDIQFLLFHFFTNLEQWSNNLLEIILKQISEVSEQINEDILKAVETYVFEKIDYTKLQSSHYKSLGELLKIFGIDVNAAFLKYSLNSDTVFKYWNNCTELILDFTLIKTSLLNHLKDSFFNIHIYISRIETSAKKDFLDAILMQTCSGDVEIDFTKIVSLLSLYGDNGISPNLDKLPETLQLKLWENQKIDSMPFDAVFNKLLHFKTEYYENELNRKEQPHLYRKYFDKIGSADLKNLLGRLYFDKDSINDKETFETITFFIKHIPTYEFLENFIETIYIKSAPYFKLLLFIEDYTDTIDYHDLVIYTGLLSNKNQKLFFKKILKLVAECKLVLTLDDLNLITTIDYQTSEYAKEIDGVGLDFTLSVILKLINDLKNNIITRQSTLFDLIANQIKNPKDLLVIDGFFEKCSGKTVIEENKYVSKSEDDKKIYNLVKKEHFLPRFSTFCDGRKASVVCKKSGFEFWWCENSQCYAVCRTLHNPSDWRDYTLEDVLTILEIPYNVNQYEILLNVINRVNRFLTHLTCRSCKTILKPKGKSNYSFYGVTLFSCANQECEHHSKDIYLSHCLNGQCEDIIDSRDSVKCKTHDVKEECGWYICKNCNACCSSEKLVARKSNLERLGQEYKCHTTGHLDRGIICCSGCGNEMIDAAISKDLYQKQLNWLIANKSNHQNIIRAGQRPKDQKWWFIWGRGTMDYQTYRNQLQSFFKSGFNIPDFNNKEKDTQLIAEPFEEKKVSKERIFVCPNCDLYFDLNNKEDFDFQRKRAVQKFHVKIFPQTDK</sequence>
<reference evidence="1 2" key="1">
    <citation type="submission" date="2018-06" db="EMBL/GenBank/DDBJ databases">
        <title>Genomic Encyclopedia of Archaeal and Bacterial Type Strains, Phase II (KMG-II): from individual species to whole genera.</title>
        <authorList>
            <person name="Goeker M."/>
        </authorList>
    </citation>
    <scope>NUCLEOTIDE SEQUENCE [LARGE SCALE GENOMIC DNA]</scope>
    <source>
        <strain evidence="1 2">DSM 25663</strain>
    </source>
</reference>
<name>A0A328YTH8_9FLAO</name>
<evidence type="ECO:0000313" key="1">
    <source>
        <dbReference type="EMBL" id="RAR73857.1"/>
    </source>
</evidence>
<dbReference type="Proteomes" id="UP000248840">
    <property type="component" value="Unassembled WGS sequence"/>
</dbReference>
<dbReference type="AlphaFoldDB" id="A0A328YTH8"/>
<dbReference type="RefSeq" id="WP_112112655.1">
    <property type="nucleotide sequence ID" value="NZ_QLSZ01000003.1"/>
</dbReference>